<evidence type="ECO:0000256" key="4">
    <source>
        <dbReference type="ARBA" id="ARBA00013040"/>
    </source>
</evidence>
<comment type="catalytic activity">
    <reaction evidence="11">
        <text>1D-myo-inositol 1,2,4,5,6-pentakisphosphate + H2O = 1D-myo-inositol 1,2,5,6-tetrakisphosphate + phosphate</text>
        <dbReference type="Rhea" id="RHEA:77115"/>
        <dbReference type="ChEBI" id="CHEBI:15377"/>
        <dbReference type="ChEBI" id="CHEBI:43474"/>
        <dbReference type="ChEBI" id="CHEBI:57798"/>
        <dbReference type="ChEBI" id="CHEBI:195535"/>
        <dbReference type="EC" id="3.1.3.62"/>
    </reaction>
    <physiologicalReaction direction="left-to-right" evidence="11">
        <dbReference type="Rhea" id="RHEA:77116"/>
    </physiologicalReaction>
</comment>
<evidence type="ECO:0000256" key="5">
    <source>
        <dbReference type="ARBA" id="ARBA00018097"/>
    </source>
</evidence>
<evidence type="ECO:0000256" key="11">
    <source>
        <dbReference type="ARBA" id="ARBA00043671"/>
    </source>
</evidence>
<gene>
    <name evidence="14" type="ORF">Tci_038583</name>
</gene>
<dbReference type="Pfam" id="PF00328">
    <property type="entry name" value="His_Phos_2"/>
    <property type="match status" value="1"/>
</dbReference>
<evidence type="ECO:0000256" key="1">
    <source>
        <dbReference type="ARBA" id="ARBA00004370"/>
    </source>
</evidence>
<sequence length="135" mass="15829">MLLGTRDSGWVQRTPTYPIIGKIRNTRAYQEKDSRLEYFFKQIARTSAKKETKSSLDKVPSWLLKWSSHWKGKIKGEELISQGEDEMYRLGKRIMELFHELFIDEYHPGIYQIRVTQVKRCMLAMVDKVASGGRS</sequence>
<name>A0A6L2M2K7_TANCI</name>
<keyword evidence="6" id="KW-0732">Signal</keyword>
<protein>
    <recommendedName>
        <fullName evidence="5">Multiple inositol polyphosphate phosphatase 1</fullName>
        <ecNumber evidence="4">3.1.3.62</ecNumber>
        <ecNumber evidence="3">3.1.3.80</ecNumber>
    </recommendedName>
    <alternativeName>
        <fullName evidence="9">2,3-bisphosphoglycerate 3-phosphatase</fullName>
    </alternativeName>
</protein>
<comment type="catalytic activity">
    <reaction evidence="13">
        <text>(2R)-2,3-bisphosphoglycerate + H2O = (2R)-2-phosphoglycerate + phosphate</text>
        <dbReference type="Rhea" id="RHEA:27381"/>
        <dbReference type="ChEBI" id="CHEBI:15377"/>
        <dbReference type="ChEBI" id="CHEBI:43474"/>
        <dbReference type="ChEBI" id="CHEBI:58248"/>
        <dbReference type="ChEBI" id="CHEBI:58289"/>
        <dbReference type="EC" id="3.1.3.80"/>
    </reaction>
    <physiologicalReaction direction="left-to-right" evidence="13">
        <dbReference type="Rhea" id="RHEA:27382"/>
    </physiologicalReaction>
</comment>
<dbReference type="EC" id="3.1.3.80" evidence="3"/>
<dbReference type="PANTHER" id="PTHR20963">
    <property type="entry name" value="MULTIPLE INOSITOL POLYPHOSPHATE PHOSPHATASE-RELATED"/>
    <property type="match status" value="1"/>
</dbReference>
<proteinExistence type="inferred from homology"/>
<dbReference type="Gene3D" id="3.40.50.1240">
    <property type="entry name" value="Phosphoglycerate mutase-like"/>
    <property type="match status" value="1"/>
</dbReference>
<dbReference type="GO" id="GO:0034417">
    <property type="term" value="F:bisphosphoglycerate 3-phosphatase activity"/>
    <property type="evidence" value="ECO:0007669"/>
    <property type="project" value="UniProtKB-EC"/>
</dbReference>
<evidence type="ECO:0000256" key="7">
    <source>
        <dbReference type="ARBA" id="ARBA00022801"/>
    </source>
</evidence>
<comment type="similarity">
    <text evidence="2">Belongs to the histidine acid phosphatase family. MINPP1 subfamily.</text>
</comment>
<comment type="catalytic activity">
    <reaction evidence="12">
        <text>1D-myo-inositol hexakisphosphate + H2O = 1D-myo-inositol 1,2,4,5,6-pentakisphosphate + phosphate</text>
        <dbReference type="Rhea" id="RHEA:16989"/>
        <dbReference type="ChEBI" id="CHEBI:15377"/>
        <dbReference type="ChEBI" id="CHEBI:43474"/>
        <dbReference type="ChEBI" id="CHEBI:57798"/>
        <dbReference type="ChEBI" id="CHEBI:58130"/>
        <dbReference type="EC" id="3.1.3.62"/>
    </reaction>
    <physiologicalReaction direction="left-to-right" evidence="12">
        <dbReference type="Rhea" id="RHEA:16990"/>
    </physiologicalReaction>
</comment>
<evidence type="ECO:0000256" key="10">
    <source>
        <dbReference type="ARBA" id="ARBA00043668"/>
    </source>
</evidence>
<keyword evidence="7" id="KW-0378">Hydrolase</keyword>
<evidence type="ECO:0000256" key="12">
    <source>
        <dbReference type="ARBA" id="ARBA00043691"/>
    </source>
</evidence>
<keyword evidence="8" id="KW-0472">Membrane</keyword>
<accession>A0A6L2M2K7</accession>
<organism evidence="14">
    <name type="scientific">Tanacetum cinerariifolium</name>
    <name type="common">Dalmatian daisy</name>
    <name type="synonym">Chrysanthemum cinerariifolium</name>
    <dbReference type="NCBI Taxonomy" id="118510"/>
    <lineage>
        <taxon>Eukaryota</taxon>
        <taxon>Viridiplantae</taxon>
        <taxon>Streptophyta</taxon>
        <taxon>Embryophyta</taxon>
        <taxon>Tracheophyta</taxon>
        <taxon>Spermatophyta</taxon>
        <taxon>Magnoliopsida</taxon>
        <taxon>eudicotyledons</taxon>
        <taxon>Gunneridae</taxon>
        <taxon>Pentapetalae</taxon>
        <taxon>asterids</taxon>
        <taxon>campanulids</taxon>
        <taxon>Asterales</taxon>
        <taxon>Asteraceae</taxon>
        <taxon>Asteroideae</taxon>
        <taxon>Anthemideae</taxon>
        <taxon>Anthemidinae</taxon>
        <taxon>Tanacetum</taxon>
    </lineage>
</organism>
<comment type="subcellular location">
    <subcellularLocation>
        <location evidence="1">Membrane</location>
    </subcellularLocation>
</comment>
<dbReference type="AlphaFoldDB" id="A0A6L2M2K7"/>
<dbReference type="EC" id="3.1.3.62" evidence="4"/>
<comment type="caution">
    <text evidence="14">The sequence shown here is derived from an EMBL/GenBank/DDBJ whole genome shotgun (WGS) entry which is preliminary data.</text>
</comment>
<dbReference type="GO" id="GO:0003993">
    <property type="term" value="F:acid phosphatase activity"/>
    <property type="evidence" value="ECO:0007669"/>
    <property type="project" value="TreeGrafter"/>
</dbReference>
<dbReference type="PANTHER" id="PTHR20963:SF8">
    <property type="entry name" value="MULTIPLE INOSITOL POLYPHOSPHATE PHOSPHATASE 1"/>
    <property type="match status" value="1"/>
</dbReference>
<evidence type="ECO:0000256" key="9">
    <source>
        <dbReference type="ARBA" id="ARBA00031642"/>
    </source>
</evidence>
<dbReference type="InterPro" id="IPR029033">
    <property type="entry name" value="His_PPase_superfam"/>
</dbReference>
<dbReference type="EMBL" id="BKCJ010005414">
    <property type="protein sequence ID" value="GEU66605.1"/>
    <property type="molecule type" value="Genomic_DNA"/>
</dbReference>
<dbReference type="GO" id="GO:0016020">
    <property type="term" value="C:membrane"/>
    <property type="evidence" value="ECO:0007669"/>
    <property type="project" value="UniProtKB-SubCell"/>
</dbReference>
<evidence type="ECO:0000256" key="6">
    <source>
        <dbReference type="ARBA" id="ARBA00022729"/>
    </source>
</evidence>
<evidence type="ECO:0000313" key="14">
    <source>
        <dbReference type="EMBL" id="GEU66605.1"/>
    </source>
</evidence>
<dbReference type="InterPro" id="IPR000560">
    <property type="entry name" value="His_Pase_clade-2"/>
</dbReference>
<evidence type="ECO:0000256" key="8">
    <source>
        <dbReference type="ARBA" id="ARBA00023136"/>
    </source>
</evidence>
<reference evidence="14" key="1">
    <citation type="journal article" date="2019" name="Sci. Rep.">
        <title>Draft genome of Tanacetum cinerariifolium, the natural source of mosquito coil.</title>
        <authorList>
            <person name="Yamashiro T."/>
            <person name="Shiraishi A."/>
            <person name="Satake H."/>
            <person name="Nakayama K."/>
        </authorList>
    </citation>
    <scope>NUCLEOTIDE SEQUENCE</scope>
</reference>
<dbReference type="GO" id="GO:0052745">
    <property type="term" value="F:inositol phosphate phosphatase activity"/>
    <property type="evidence" value="ECO:0007669"/>
    <property type="project" value="TreeGrafter"/>
</dbReference>
<evidence type="ECO:0000256" key="3">
    <source>
        <dbReference type="ARBA" id="ARBA00012976"/>
    </source>
</evidence>
<evidence type="ECO:0000256" key="2">
    <source>
        <dbReference type="ARBA" id="ARBA00008422"/>
    </source>
</evidence>
<evidence type="ECO:0000256" key="13">
    <source>
        <dbReference type="ARBA" id="ARBA00043832"/>
    </source>
</evidence>
<comment type="catalytic activity">
    <reaction evidence="10">
        <text>1D-myo-inositol 1,2,5,6-tetrakisphosphate + H2O = 1D-myo-inositol 1,2,6-trisphosphate + phosphate</text>
        <dbReference type="Rhea" id="RHEA:77119"/>
        <dbReference type="ChEBI" id="CHEBI:15377"/>
        <dbReference type="ChEBI" id="CHEBI:43474"/>
        <dbReference type="ChEBI" id="CHEBI:195535"/>
        <dbReference type="ChEBI" id="CHEBI:195537"/>
        <dbReference type="EC" id="3.1.3.62"/>
    </reaction>
    <physiologicalReaction direction="left-to-right" evidence="10">
        <dbReference type="Rhea" id="RHEA:77120"/>
    </physiologicalReaction>
</comment>
<dbReference type="SUPFAM" id="SSF53254">
    <property type="entry name" value="Phosphoglycerate mutase-like"/>
    <property type="match status" value="1"/>
</dbReference>